<gene>
    <name evidence="1" type="ORF">TSIB3V08_LOCUS13478</name>
</gene>
<dbReference type="AlphaFoldDB" id="A0A7R9G6X0"/>
<protein>
    <submittedName>
        <fullName evidence="1">Uncharacterized protein</fullName>
    </submittedName>
</protein>
<evidence type="ECO:0000313" key="1">
    <source>
        <dbReference type="EMBL" id="CAD7269478.1"/>
    </source>
</evidence>
<dbReference type="EMBL" id="OC026491">
    <property type="protein sequence ID" value="CAD7269478.1"/>
    <property type="molecule type" value="Genomic_DNA"/>
</dbReference>
<organism evidence="1">
    <name type="scientific">Timema shepardi</name>
    <name type="common">Walking stick</name>
    <dbReference type="NCBI Taxonomy" id="629360"/>
    <lineage>
        <taxon>Eukaryota</taxon>
        <taxon>Metazoa</taxon>
        <taxon>Ecdysozoa</taxon>
        <taxon>Arthropoda</taxon>
        <taxon>Hexapoda</taxon>
        <taxon>Insecta</taxon>
        <taxon>Pterygota</taxon>
        <taxon>Neoptera</taxon>
        <taxon>Polyneoptera</taxon>
        <taxon>Phasmatodea</taxon>
        <taxon>Timematodea</taxon>
        <taxon>Timematoidea</taxon>
        <taxon>Timematidae</taxon>
        <taxon>Timema</taxon>
    </lineage>
</organism>
<proteinExistence type="predicted"/>
<sequence length="30" mass="3264">MLIQEPKPSPTKLTLTPRGYMTTSSVTITA</sequence>
<reference evidence="1" key="1">
    <citation type="submission" date="2020-11" db="EMBL/GenBank/DDBJ databases">
        <authorList>
            <person name="Tran Van P."/>
        </authorList>
    </citation>
    <scope>NUCLEOTIDE SEQUENCE</scope>
</reference>
<accession>A0A7R9G6X0</accession>
<name>A0A7R9G6X0_TIMSH</name>